<protein>
    <submittedName>
        <fullName evidence="1">Uncharacterized protein</fullName>
    </submittedName>
</protein>
<proteinExistence type="predicted"/>
<organism evidence="1 2">
    <name type="scientific">Dactylonectria macrodidyma</name>
    <dbReference type="NCBI Taxonomy" id="307937"/>
    <lineage>
        <taxon>Eukaryota</taxon>
        <taxon>Fungi</taxon>
        <taxon>Dikarya</taxon>
        <taxon>Ascomycota</taxon>
        <taxon>Pezizomycotina</taxon>
        <taxon>Sordariomycetes</taxon>
        <taxon>Hypocreomycetidae</taxon>
        <taxon>Hypocreales</taxon>
        <taxon>Nectriaceae</taxon>
        <taxon>Dactylonectria</taxon>
    </lineage>
</organism>
<sequence>MTLVFSGLGSLVQSQFGVNEIASTIAVGKQIGSLFTRQSDALIFEAFTEQYGVRFTTLPPWLEGVKFVRSGTILGDRQRQISCQNTFPGVEMSSVEGAATFLLLVTRYVESSRDLVKYVEDLILGKYKIVSGGDLEHPSDEDTRPPAIPYASRKLIHSFVSSVIDSDALSPQRELCLQYMSELAHVVGSSVAFQQSANRSSRGQYERLLRQLLGQQTTIEGQSKTVFNTLSTGAAMIGLAALANGADVRVVCQTSTGTAEVPQRRSSRHESSVFTLILWLREPPSAIAEDMGFLGGMDDMQDKGDEADMVTVYGGAVEISRYVASQTGADMAHDLLLAVWELRIEAGEAASWEMCRPNQPSFRLTDEALACAVPAQIAKCADAIYSLGDRRRKLVRKAASILHEVLDYTSYERLGKTWFKIAVQQVYISYAVGCLRYCWTSNCSLDSDGTPNVLTLGSKSIIAFALDMVDPGVTLQDFLWLIASVWGGSNPRYHNYAMVHDRVVGITAPHLTILANVLQNPKDLAEYGLSKGFISIHAGSIPMLPRDSLTGMVVAADPSEPVETHIIFSRGSRAQPDETDAGVLFYTEPYHGPDGTLCALLCAWQYGEVLLELDPVKVFDNLLLKRGLRGRRTDKKAKNGKLPGFLPLRRSELGILKYFLLQSQVGIIRAEGRPDWQVVAAGAAEGGNVIMACEDESLEDIIEESVDLLAGFSSHLIIVCKHGFLPKGYLDLLEPLASIVATQGDRTGHFIDYKLRKGTARDEDPEQADSRWTIERR</sequence>
<evidence type="ECO:0000313" key="1">
    <source>
        <dbReference type="EMBL" id="KAH7143613.1"/>
    </source>
</evidence>
<evidence type="ECO:0000313" key="2">
    <source>
        <dbReference type="Proteomes" id="UP000738349"/>
    </source>
</evidence>
<dbReference type="OrthoDB" id="5415587at2759"/>
<dbReference type="EMBL" id="JAGMUV010000009">
    <property type="protein sequence ID" value="KAH7143613.1"/>
    <property type="molecule type" value="Genomic_DNA"/>
</dbReference>
<reference evidence="1" key="1">
    <citation type="journal article" date="2021" name="Nat. Commun.">
        <title>Genetic determinants of endophytism in the Arabidopsis root mycobiome.</title>
        <authorList>
            <person name="Mesny F."/>
            <person name="Miyauchi S."/>
            <person name="Thiergart T."/>
            <person name="Pickel B."/>
            <person name="Atanasova L."/>
            <person name="Karlsson M."/>
            <person name="Huettel B."/>
            <person name="Barry K.W."/>
            <person name="Haridas S."/>
            <person name="Chen C."/>
            <person name="Bauer D."/>
            <person name="Andreopoulos W."/>
            <person name="Pangilinan J."/>
            <person name="LaButti K."/>
            <person name="Riley R."/>
            <person name="Lipzen A."/>
            <person name="Clum A."/>
            <person name="Drula E."/>
            <person name="Henrissat B."/>
            <person name="Kohler A."/>
            <person name="Grigoriev I.V."/>
            <person name="Martin F.M."/>
            <person name="Hacquard S."/>
        </authorList>
    </citation>
    <scope>NUCLEOTIDE SEQUENCE</scope>
    <source>
        <strain evidence="1">MPI-CAGE-AT-0147</strain>
    </source>
</reference>
<dbReference type="AlphaFoldDB" id="A0A9P9J5M6"/>
<dbReference type="Proteomes" id="UP000738349">
    <property type="component" value="Unassembled WGS sequence"/>
</dbReference>
<keyword evidence="2" id="KW-1185">Reference proteome</keyword>
<name>A0A9P9J5M6_9HYPO</name>
<gene>
    <name evidence="1" type="ORF">EDB81DRAFT_947670</name>
</gene>
<accession>A0A9P9J5M6</accession>
<comment type="caution">
    <text evidence="1">The sequence shown here is derived from an EMBL/GenBank/DDBJ whole genome shotgun (WGS) entry which is preliminary data.</text>
</comment>